<organism evidence="1 2">
    <name type="scientific">Mesorhabditis spiculigera</name>
    <dbReference type="NCBI Taxonomy" id="96644"/>
    <lineage>
        <taxon>Eukaryota</taxon>
        <taxon>Metazoa</taxon>
        <taxon>Ecdysozoa</taxon>
        <taxon>Nematoda</taxon>
        <taxon>Chromadorea</taxon>
        <taxon>Rhabditida</taxon>
        <taxon>Rhabditina</taxon>
        <taxon>Rhabditomorpha</taxon>
        <taxon>Rhabditoidea</taxon>
        <taxon>Rhabditidae</taxon>
        <taxon>Mesorhabditinae</taxon>
        <taxon>Mesorhabditis</taxon>
    </lineage>
</organism>
<comment type="caution">
    <text evidence="1">The sequence shown here is derived from an EMBL/GenBank/DDBJ whole genome shotgun (WGS) entry which is preliminary data.</text>
</comment>
<dbReference type="InterPro" id="IPR017850">
    <property type="entry name" value="Alkaline_phosphatase_core_sf"/>
</dbReference>
<dbReference type="PANTHER" id="PTHR10974">
    <property type="entry name" value="FI08016P-RELATED"/>
    <property type="match status" value="1"/>
</dbReference>
<proteinExistence type="predicted"/>
<accession>A0AA36FZ55</accession>
<sequence>MPLTHRLFQNATDPPSTSEHLEDLVPLIFANFSAADYSTAFAEHGRGLFEPPVIPFGTRPLQEHLRVKGECQQRLLFEGVERFLAEQRALQKRRFVFVSFHRHRVEEYDSHIYDHLQKLAEGRFFNSIFSIFLSLDPGKNLGNQRALRPFLTIFASSSTTKRRLVENRHRPITPFDLHATLLDLLGLKEDEQQRKGQSMLEAIPKSRGCLAAQIPLHHCTCQTPRMLRGEELAGIETAGLAILLHTLDYRCAEEDCGFLKAPKVVAAEWRTPNEDFLSYSGVVSNSTETPVFNAKRRPVEGFLDIRLQLPGARITVGCPELENDRNGYGTS</sequence>
<dbReference type="Proteomes" id="UP001177023">
    <property type="component" value="Unassembled WGS sequence"/>
</dbReference>
<evidence type="ECO:0000313" key="2">
    <source>
        <dbReference type="Proteomes" id="UP001177023"/>
    </source>
</evidence>
<dbReference type="PANTHER" id="PTHR10974:SF75">
    <property type="entry name" value="SULFATASE DOMAIN-CONTAINING PROTEIN"/>
    <property type="match status" value="1"/>
</dbReference>
<dbReference type="Pfam" id="PF02995">
    <property type="entry name" value="DUF229"/>
    <property type="match status" value="1"/>
</dbReference>
<reference evidence="1" key="1">
    <citation type="submission" date="2023-06" db="EMBL/GenBank/DDBJ databases">
        <authorList>
            <person name="Delattre M."/>
        </authorList>
    </citation>
    <scope>NUCLEOTIDE SEQUENCE</scope>
    <source>
        <strain evidence="1">AF72</strain>
    </source>
</reference>
<gene>
    <name evidence="1" type="ORF">MSPICULIGERA_LOCUS8576</name>
</gene>
<keyword evidence="2" id="KW-1185">Reference proteome</keyword>
<evidence type="ECO:0000313" key="1">
    <source>
        <dbReference type="EMBL" id="CAJ0570128.1"/>
    </source>
</evidence>
<dbReference type="AlphaFoldDB" id="A0AA36FZ55"/>
<dbReference type="EMBL" id="CATQJA010002253">
    <property type="protein sequence ID" value="CAJ0570128.1"/>
    <property type="molecule type" value="Genomic_DNA"/>
</dbReference>
<dbReference type="GO" id="GO:0005615">
    <property type="term" value="C:extracellular space"/>
    <property type="evidence" value="ECO:0007669"/>
    <property type="project" value="TreeGrafter"/>
</dbReference>
<feature type="non-terminal residue" evidence="1">
    <location>
        <position position="331"/>
    </location>
</feature>
<dbReference type="SUPFAM" id="SSF53649">
    <property type="entry name" value="Alkaline phosphatase-like"/>
    <property type="match status" value="1"/>
</dbReference>
<protein>
    <submittedName>
        <fullName evidence="1">Uncharacterized protein</fullName>
    </submittedName>
</protein>
<dbReference type="InterPro" id="IPR004245">
    <property type="entry name" value="DUF229"/>
</dbReference>
<name>A0AA36FZ55_9BILA</name>